<dbReference type="RefSeq" id="WP_140988997.1">
    <property type="nucleotide sequence ID" value="NZ_VHIQ01000001.1"/>
</dbReference>
<dbReference type="AlphaFoldDB" id="A0A506PRR9"/>
<dbReference type="Pfam" id="PF08889">
    <property type="entry name" value="WbqC"/>
    <property type="match status" value="1"/>
</dbReference>
<dbReference type="InterPro" id="IPR014985">
    <property type="entry name" value="WbqC"/>
</dbReference>
<sequence length="226" mass="26767">MTISISQPTLFPWLGYFNMIKNSDVFVFLDNVKFKKQSWHMRNRLKSSAKVDEAEFWIRVPTKLPKTNTMIKDVYIDNNQDWKQKHLDYFQYNYGSHYKDILFLNELYARDWGKIAEFNIEFITQCCVYLDIKTTLVRASELNVKGTKSDLVLDICKQLNADKLLANNGSEIYLEKDRAIFDNENISITYHNFKHPKYNQAGEIFLENLSILDLLFSEKEKSRVFI</sequence>
<organism evidence="1 2">
    <name type="scientific">Paucihalobacter ruber</name>
    <dbReference type="NCBI Taxonomy" id="2567861"/>
    <lineage>
        <taxon>Bacteria</taxon>
        <taxon>Pseudomonadati</taxon>
        <taxon>Bacteroidota</taxon>
        <taxon>Flavobacteriia</taxon>
        <taxon>Flavobacteriales</taxon>
        <taxon>Flavobacteriaceae</taxon>
        <taxon>Paucihalobacter</taxon>
    </lineage>
</organism>
<dbReference type="Proteomes" id="UP000317332">
    <property type="component" value="Unassembled WGS sequence"/>
</dbReference>
<name>A0A506PRR9_9FLAO</name>
<dbReference type="EMBL" id="VHIQ01000001">
    <property type="protein sequence ID" value="TPV35987.1"/>
    <property type="molecule type" value="Genomic_DNA"/>
</dbReference>
<evidence type="ECO:0000313" key="2">
    <source>
        <dbReference type="Proteomes" id="UP000317332"/>
    </source>
</evidence>
<gene>
    <name evidence="1" type="ORF">FJ651_03450</name>
</gene>
<protein>
    <submittedName>
        <fullName evidence="1">WbqC family protein</fullName>
    </submittedName>
</protein>
<dbReference type="OrthoDB" id="3611744at2"/>
<proteinExistence type="predicted"/>
<comment type="caution">
    <text evidence="1">The sequence shown here is derived from an EMBL/GenBank/DDBJ whole genome shotgun (WGS) entry which is preliminary data.</text>
</comment>
<keyword evidence="2" id="KW-1185">Reference proteome</keyword>
<evidence type="ECO:0000313" key="1">
    <source>
        <dbReference type="EMBL" id="TPV35987.1"/>
    </source>
</evidence>
<reference evidence="1 2" key="1">
    <citation type="submission" date="2019-06" db="EMBL/GenBank/DDBJ databases">
        <title>Flavobacteriaceae Paucihalobacterium erythroidium CWB-1, complete genome.</title>
        <authorList>
            <person name="Wu S."/>
        </authorList>
    </citation>
    <scope>NUCLEOTIDE SEQUENCE [LARGE SCALE GENOMIC DNA]</scope>
    <source>
        <strain evidence="1 2">CWB-1</strain>
    </source>
</reference>
<accession>A0A506PRR9</accession>